<dbReference type="RefSeq" id="WP_099166015.1">
    <property type="nucleotide sequence ID" value="NZ_MCWE02000002.1"/>
</dbReference>
<protein>
    <submittedName>
        <fullName evidence="1">Uncharacterized protein</fullName>
    </submittedName>
</protein>
<sequence length="455" mass="50687">MKSMINLFISEVTRTTLNTGEGFELDQHLTDLREPDLDTLLLFDDKELETEIKVELLIAKGIPQTNVFGDLCIKEPKQSCENKRDQPVVESKAAIDPLVIVKRDSDGHSGLGLAGTLRYGQPMLNRVTLQKVSLSLDAKVVHALLNTMPMVADLDKAFMGQLSNLRGREHHPVTQVSAKVTLAPPLHQRERSHGVVATAGNAEPNVTSRFGMPQVTRSIDQREMSNSSVAKIGITEPGVTSHSKERTTLPEFRSLDDRDRSSIAKTGPIVLDEIWRTRAVMAPPEPRYSKEQGLNNSFSGKAVPTMSDVPNRTGTLSLPFTPSGRHTFGLELSGRVTSQRSTLVQRGAVSSELVNQVALTTVISEEGKASHDIFHREVVKTNTDRGGLTVPSSLALQTLVPVERTTRTHFELAPEMFWQYPLVNSYRVLFRNKYYLFEFEEHQVTSFLEDVYDRT</sequence>
<comment type="caution">
    <text evidence="1">The sequence shown here is derived from an EMBL/GenBank/DDBJ whole genome shotgun (WGS) entry which is preliminary data.</text>
</comment>
<dbReference type="Proteomes" id="UP000305840">
    <property type="component" value="Unassembled WGS sequence"/>
</dbReference>
<dbReference type="EMBL" id="SYVO01000005">
    <property type="protein sequence ID" value="TKG12800.1"/>
    <property type="molecule type" value="Genomic_DNA"/>
</dbReference>
<accession>A0A4U2AS20</accession>
<organism evidence="1 2">
    <name type="scientific">Vibrio lentus</name>
    <dbReference type="NCBI Taxonomy" id="136468"/>
    <lineage>
        <taxon>Bacteria</taxon>
        <taxon>Pseudomonadati</taxon>
        <taxon>Pseudomonadota</taxon>
        <taxon>Gammaproteobacteria</taxon>
        <taxon>Vibrionales</taxon>
        <taxon>Vibrionaceae</taxon>
        <taxon>Vibrio</taxon>
    </lineage>
</organism>
<gene>
    <name evidence="1" type="ORF">FCV91_02345</name>
</gene>
<proteinExistence type="predicted"/>
<dbReference type="AlphaFoldDB" id="A0A4U2AS20"/>
<reference evidence="1 2" key="1">
    <citation type="submission" date="2019-04" db="EMBL/GenBank/DDBJ databases">
        <title>A reverse ecology approach based on a biological definition of microbial populations.</title>
        <authorList>
            <person name="Arevalo P."/>
            <person name="Vaninsberghe D."/>
            <person name="Elsherbini J."/>
            <person name="Gore J."/>
            <person name="Polz M."/>
        </authorList>
    </citation>
    <scope>NUCLEOTIDE SEQUENCE [LARGE SCALE GENOMIC DNA]</scope>
    <source>
        <strain evidence="1 2">10N.222.48.A1</strain>
    </source>
</reference>
<name>A0A4U2AS20_9VIBR</name>
<evidence type="ECO:0000313" key="1">
    <source>
        <dbReference type="EMBL" id="TKG12800.1"/>
    </source>
</evidence>
<evidence type="ECO:0000313" key="2">
    <source>
        <dbReference type="Proteomes" id="UP000305840"/>
    </source>
</evidence>